<evidence type="ECO:0000256" key="1">
    <source>
        <dbReference type="SAM" id="MobiDB-lite"/>
    </source>
</evidence>
<feature type="region of interest" description="Disordered" evidence="1">
    <location>
        <begin position="59"/>
        <end position="84"/>
    </location>
</feature>
<evidence type="ECO:0000313" key="3">
    <source>
        <dbReference type="Proteomes" id="UP001165289"/>
    </source>
</evidence>
<keyword evidence="3" id="KW-1185">Reference proteome</keyword>
<gene>
    <name evidence="2" type="ORF">LOD99_8836</name>
</gene>
<name>A0AAV7JEE9_9METZ</name>
<reference evidence="2 3" key="1">
    <citation type="journal article" date="2023" name="BMC Biol.">
        <title>The compact genome of the sponge Oopsacas minuta (Hexactinellida) is lacking key metazoan core genes.</title>
        <authorList>
            <person name="Santini S."/>
            <person name="Schenkelaars Q."/>
            <person name="Jourda C."/>
            <person name="Duchesne M."/>
            <person name="Belahbib H."/>
            <person name="Rocher C."/>
            <person name="Selva M."/>
            <person name="Riesgo A."/>
            <person name="Vervoort M."/>
            <person name="Leys S.P."/>
            <person name="Kodjabachian L."/>
            <person name="Le Bivic A."/>
            <person name="Borchiellini C."/>
            <person name="Claverie J.M."/>
            <person name="Renard E."/>
        </authorList>
    </citation>
    <scope>NUCLEOTIDE SEQUENCE [LARGE SCALE GENOMIC DNA]</scope>
    <source>
        <strain evidence="2">SPO-2</strain>
    </source>
</reference>
<evidence type="ECO:0000313" key="2">
    <source>
        <dbReference type="EMBL" id="KAI6647182.1"/>
    </source>
</evidence>
<dbReference type="Proteomes" id="UP001165289">
    <property type="component" value="Unassembled WGS sequence"/>
</dbReference>
<dbReference type="AlphaFoldDB" id="A0AAV7JEE9"/>
<accession>A0AAV7JEE9</accession>
<feature type="compositionally biased region" description="Polar residues" evidence="1">
    <location>
        <begin position="68"/>
        <end position="84"/>
    </location>
</feature>
<sequence length="121" mass="13517">MSSGPKLFWSRGDWGLTDSEVQRVTEAAIGDVKDERESLPSSVSREPVRLQQGLRGIYGQSVAEPAQHQASLQSAKRKQGSITPEVTHHQFLVRGTHHGRVGFTTEVEFQRHHMPYDAVGR</sequence>
<organism evidence="2 3">
    <name type="scientific">Oopsacas minuta</name>
    <dbReference type="NCBI Taxonomy" id="111878"/>
    <lineage>
        <taxon>Eukaryota</taxon>
        <taxon>Metazoa</taxon>
        <taxon>Porifera</taxon>
        <taxon>Hexactinellida</taxon>
        <taxon>Hexasterophora</taxon>
        <taxon>Lyssacinosida</taxon>
        <taxon>Leucopsacidae</taxon>
        <taxon>Oopsacas</taxon>
    </lineage>
</organism>
<proteinExistence type="predicted"/>
<dbReference type="EMBL" id="JAKMXF010000344">
    <property type="protein sequence ID" value="KAI6647182.1"/>
    <property type="molecule type" value="Genomic_DNA"/>
</dbReference>
<protein>
    <submittedName>
        <fullName evidence="2">Uncharacterized protein</fullName>
    </submittedName>
</protein>
<comment type="caution">
    <text evidence="2">The sequence shown here is derived from an EMBL/GenBank/DDBJ whole genome shotgun (WGS) entry which is preliminary data.</text>
</comment>